<feature type="region of interest" description="Disordered" evidence="1">
    <location>
        <begin position="150"/>
        <end position="185"/>
    </location>
</feature>
<name>A0A9P7W070_9AGAR</name>
<keyword evidence="3" id="KW-1185">Reference proteome</keyword>
<proteinExistence type="predicted"/>
<feature type="region of interest" description="Disordered" evidence="1">
    <location>
        <begin position="474"/>
        <end position="510"/>
    </location>
</feature>
<evidence type="ECO:0000313" key="2">
    <source>
        <dbReference type="EMBL" id="KAG7450871.1"/>
    </source>
</evidence>
<dbReference type="GeneID" id="66099056"/>
<protein>
    <submittedName>
        <fullName evidence="2">Uncharacterized protein</fullName>
    </submittedName>
</protein>
<comment type="caution">
    <text evidence="2">The sequence shown here is derived from an EMBL/GenBank/DDBJ whole genome shotgun (WGS) entry which is preliminary data.</text>
</comment>
<dbReference type="EMBL" id="MU250526">
    <property type="protein sequence ID" value="KAG7450871.1"/>
    <property type="molecule type" value="Genomic_DNA"/>
</dbReference>
<feature type="compositionally biased region" description="Basic and acidic residues" evidence="1">
    <location>
        <begin position="474"/>
        <end position="485"/>
    </location>
</feature>
<dbReference type="Proteomes" id="UP000812287">
    <property type="component" value="Unassembled WGS sequence"/>
</dbReference>
<feature type="region of interest" description="Disordered" evidence="1">
    <location>
        <begin position="81"/>
        <end position="115"/>
    </location>
</feature>
<dbReference type="AlphaFoldDB" id="A0A9P7W070"/>
<gene>
    <name evidence="2" type="ORF">BT62DRAFT_1001716</name>
</gene>
<organism evidence="2 3">
    <name type="scientific">Guyanagaster necrorhizus</name>
    <dbReference type="NCBI Taxonomy" id="856835"/>
    <lineage>
        <taxon>Eukaryota</taxon>
        <taxon>Fungi</taxon>
        <taxon>Dikarya</taxon>
        <taxon>Basidiomycota</taxon>
        <taxon>Agaricomycotina</taxon>
        <taxon>Agaricomycetes</taxon>
        <taxon>Agaricomycetidae</taxon>
        <taxon>Agaricales</taxon>
        <taxon>Marasmiineae</taxon>
        <taxon>Physalacriaceae</taxon>
        <taxon>Guyanagaster</taxon>
    </lineage>
</organism>
<dbReference type="RefSeq" id="XP_043044371.1">
    <property type="nucleotide sequence ID" value="XM_043176769.1"/>
</dbReference>
<accession>A0A9P7W070</accession>
<evidence type="ECO:0000256" key="1">
    <source>
        <dbReference type="SAM" id="MobiDB-lite"/>
    </source>
</evidence>
<dbReference type="OrthoDB" id="2755229at2759"/>
<sequence>MSGDVSVLLGHITNYRMLVETPTLSQGPLAYRNLAQHSGHPQSLPAPRSVMMKTSHLPQSRIRRQRQRHVTGFTDTEKLHRKNTVPLTSEDIGPSECSRKTTPSRPAPEIPTSPLCYKEDEYLPFPAAEIHSSLSPSPLAKLSASNIEEPLLQTPGGNPNKRQRTSGRSNAPPPPEDEENRESRRKTNLAHLLPMPCEFPDPRATANLPTAGDEFPYDKFTRSGETPATLPAGSATPFTDPIYPRKISAKPLPPPLKSSSAIPFGAGPKFYAENRKADLLLKTFLEGLDFPDKGKLTVFFPIEAKEDKKAWAITAFQGNVVSNDPDLIPEALACIKAATWRDTSIQTLVKRITQAQGRPGNPVELTVKMTQSWRLSYIGTKNFDDDKGPVFLLTEEPITDNLDLHKVIAAHIRKLKIRVNYQQLINVDKIIGCDWCKNQNHPSHACPFLGVDSTRYGPSTDELRLRMMKTETLKDAFRKQKEDSTKPGGSSKRGKHNDDGWNVVRHGKKQ</sequence>
<reference evidence="2" key="1">
    <citation type="submission" date="2020-11" db="EMBL/GenBank/DDBJ databases">
        <title>Adaptations for nitrogen fixation in a non-lichenized fungal sporocarp promotes dispersal by wood-feeding termites.</title>
        <authorList>
            <consortium name="DOE Joint Genome Institute"/>
            <person name="Koch R.A."/>
            <person name="Yoon G."/>
            <person name="Arayal U."/>
            <person name="Lail K."/>
            <person name="Amirebrahimi M."/>
            <person name="Labutti K."/>
            <person name="Lipzen A."/>
            <person name="Riley R."/>
            <person name="Barry K."/>
            <person name="Henrissat B."/>
            <person name="Grigoriev I.V."/>
            <person name="Herr J.R."/>
            <person name="Aime M.C."/>
        </authorList>
    </citation>
    <scope>NUCLEOTIDE SEQUENCE</scope>
    <source>
        <strain evidence="2">MCA 3950</strain>
    </source>
</reference>
<evidence type="ECO:0000313" key="3">
    <source>
        <dbReference type="Proteomes" id="UP000812287"/>
    </source>
</evidence>